<organism evidence="1 2">
    <name type="scientific">Plasmodiophora brassicae</name>
    <name type="common">Clubroot disease agent</name>
    <dbReference type="NCBI Taxonomy" id="37360"/>
    <lineage>
        <taxon>Eukaryota</taxon>
        <taxon>Sar</taxon>
        <taxon>Rhizaria</taxon>
        <taxon>Endomyxa</taxon>
        <taxon>Phytomyxea</taxon>
        <taxon>Plasmodiophorida</taxon>
        <taxon>Plasmodiophoridae</taxon>
        <taxon>Plasmodiophora</taxon>
    </lineage>
</organism>
<reference evidence="1 2" key="1">
    <citation type="submission" date="2018-03" db="EMBL/GenBank/DDBJ databases">
        <authorList>
            <person name="Fogelqvist J."/>
        </authorList>
    </citation>
    <scope>NUCLEOTIDE SEQUENCE [LARGE SCALE GENOMIC DNA]</scope>
</reference>
<proteinExistence type="predicted"/>
<protein>
    <submittedName>
        <fullName evidence="1">Uncharacterized protein</fullName>
    </submittedName>
</protein>
<evidence type="ECO:0000313" key="2">
    <source>
        <dbReference type="Proteomes" id="UP000290189"/>
    </source>
</evidence>
<evidence type="ECO:0000313" key="1">
    <source>
        <dbReference type="EMBL" id="SPQ94788.1"/>
    </source>
</evidence>
<geneLocation type="mitochondrion" evidence="1"/>
<keyword evidence="1" id="KW-0496">Mitochondrion</keyword>
<dbReference type="AlphaFoldDB" id="A0A3P3Y3R0"/>
<dbReference type="Proteomes" id="UP000290189">
    <property type="component" value="Unassembled WGS sequence"/>
</dbReference>
<dbReference type="EMBL" id="OVEO01000003">
    <property type="protein sequence ID" value="SPQ94788.1"/>
    <property type="molecule type" value="Genomic_DNA"/>
</dbReference>
<name>A0A3P3Y3R0_PLABS</name>
<accession>A0A3P3Y3R0</accession>
<sequence length="102" mass="11362">MLRSACEMTDVIAGAVASGSAASPDEQRLRDALRIRILDLIKDVSAKLLHMAQRVAAIEKKLDELVYLMNGDAEYTFQKRRALPPIESFLGSPRDPDQELFC</sequence>
<gene>
    <name evidence="1" type="ORF">PLBR_LOCUS2003</name>
</gene>